<dbReference type="RefSeq" id="WP_169923640.1">
    <property type="nucleotide sequence ID" value="NZ_CAWNQC010000039.1"/>
</dbReference>
<dbReference type="EMBL" id="NIBU01000133">
    <property type="protein sequence ID" value="PHM25033.1"/>
    <property type="molecule type" value="Genomic_DNA"/>
</dbReference>
<sequence length="52" mass="5630">MKELEKKDLKRVSGGTDEPIISCDLIYPGTNICASTGSSYPKSFPPITTLLN</sequence>
<dbReference type="Proteomes" id="UP000196435">
    <property type="component" value="Unassembled WGS sequence"/>
</dbReference>
<dbReference type="Proteomes" id="UP000224871">
    <property type="component" value="Unassembled WGS sequence"/>
</dbReference>
<dbReference type="EMBL" id="FTLG01000222">
    <property type="protein sequence ID" value="SIP74681.1"/>
    <property type="molecule type" value="Genomic_DNA"/>
</dbReference>
<evidence type="ECO:0000313" key="1">
    <source>
        <dbReference type="EMBL" id="PHM25033.1"/>
    </source>
</evidence>
<proteinExistence type="predicted"/>
<gene>
    <name evidence="1" type="ORF">Xinn_04060</name>
    <name evidence="2" type="ORF">XIS1_770001</name>
</gene>
<organism evidence="2 3">
    <name type="scientific">Xenorhabdus innexi</name>
    <dbReference type="NCBI Taxonomy" id="290109"/>
    <lineage>
        <taxon>Bacteria</taxon>
        <taxon>Pseudomonadati</taxon>
        <taxon>Pseudomonadota</taxon>
        <taxon>Gammaproteobacteria</taxon>
        <taxon>Enterobacterales</taxon>
        <taxon>Morganellaceae</taxon>
        <taxon>Xenorhabdus</taxon>
    </lineage>
</organism>
<reference evidence="3" key="2">
    <citation type="submission" date="2016-12" db="EMBL/GenBank/DDBJ databases">
        <authorList>
            <person name="Gaudriault S."/>
        </authorList>
    </citation>
    <scope>NUCLEOTIDE SEQUENCE [LARGE SCALE GENOMIC DNA]</scope>
    <source>
        <strain evidence="3">HGB1681 (deposited as PTA-6826 in the American Type Culture Collection)</strain>
    </source>
</reference>
<dbReference type="AlphaFoldDB" id="A0A1N6N0Q5"/>
<keyword evidence="4" id="KW-1185">Reference proteome</keyword>
<evidence type="ECO:0000313" key="3">
    <source>
        <dbReference type="Proteomes" id="UP000196435"/>
    </source>
</evidence>
<reference evidence="2" key="1">
    <citation type="submission" date="2016-12" db="EMBL/GenBank/DDBJ databases">
        <authorList>
            <person name="Song W.-J."/>
            <person name="Kurnit D.M."/>
        </authorList>
    </citation>
    <scope>NUCLEOTIDE SEQUENCE [LARGE SCALE GENOMIC DNA]</scope>
    <source>
        <strain evidence="2">HGB1681</strain>
    </source>
</reference>
<reference evidence="1 4" key="3">
    <citation type="journal article" date="2017" name="Nat. Microbiol.">
        <title>Natural product diversity associated with the nematode symbionts Photorhabdus and Xenorhabdus.</title>
        <authorList>
            <person name="Tobias N.J."/>
            <person name="Wolff H."/>
            <person name="Djahanschiri B."/>
            <person name="Grundmann F."/>
            <person name="Kronenwerth M."/>
            <person name="Shi Y.M."/>
            <person name="Simonyi S."/>
            <person name="Grun P."/>
            <person name="Shapiro-Ilan D."/>
            <person name="Pidot S.J."/>
            <person name="Stinear T.P."/>
            <person name="Ebersberger I."/>
            <person name="Bode H.B."/>
        </authorList>
    </citation>
    <scope>NUCLEOTIDE SEQUENCE [LARGE SCALE GENOMIC DNA]</scope>
    <source>
        <strain evidence="1 4">DSM 16336</strain>
    </source>
</reference>
<evidence type="ECO:0008006" key="5">
    <source>
        <dbReference type="Google" id="ProtNLM"/>
    </source>
</evidence>
<accession>A0A1N6N0Q5</accession>
<name>A0A1N6N0Q5_9GAMM</name>
<evidence type="ECO:0000313" key="2">
    <source>
        <dbReference type="EMBL" id="SIP74681.1"/>
    </source>
</evidence>
<evidence type="ECO:0000313" key="4">
    <source>
        <dbReference type="Proteomes" id="UP000224871"/>
    </source>
</evidence>
<protein>
    <recommendedName>
        <fullName evidence="5">Bacteriocin</fullName>
    </recommendedName>
</protein>